<dbReference type="AlphaFoldDB" id="A0A4P7NSE3"/>
<gene>
    <name evidence="2" type="ORF">PoMZ_12333</name>
</gene>
<reference evidence="2 3" key="1">
    <citation type="journal article" date="2019" name="Mol. Biol. Evol.">
        <title>Blast fungal genomes show frequent chromosomal changes, gene gains and losses, and effector gene turnover.</title>
        <authorList>
            <person name="Gomez Luciano L.B."/>
            <person name="Jason Tsai I."/>
            <person name="Chuma I."/>
            <person name="Tosa Y."/>
            <person name="Chen Y.H."/>
            <person name="Li J.Y."/>
            <person name="Li M.Y."/>
            <person name="Jade Lu M.Y."/>
            <person name="Nakayashiki H."/>
            <person name="Li W.H."/>
        </authorList>
    </citation>
    <scope>NUCLEOTIDE SEQUENCE [LARGE SCALE GENOMIC DNA]</scope>
    <source>
        <strain evidence="2">MZ5-1-6</strain>
    </source>
</reference>
<feature type="compositionally biased region" description="Polar residues" evidence="1">
    <location>
        <begin position="215"/>
        <end position="230"/>
    </location>
</feature>
<name>A0A4P7NSE3_PYROR</name>
<sequence length="283" mass="31590">MATQKTLISEDDITKLLGSIALEQPGRGHEPTVQADRQHGNASVVIQDEDGDVEMNEPGLPTRTGSQRYDPMRKYHLPHGRQTQAHDETKLPPASSRNRQNHGLERAPPSGPRNQAKVRTFATPTRPIQAWNTHHDTLPAGSSRSPAPFFSEDREKAPKPATQLCPAPLQPDQQHEQPKHQQQRPNGRKGNWRQRYQQQQQGNLPSDKPPVATVPVTTGEKTTKVINRNATAPHRAQGRADLKPRLGRRAKQTQLRAERSALESARRAAIVEKMIQDGVLRHA</sequence>
<feature type="region of interest" description="Disordered" evidence="1">
    <location>
        <begin position="23"/>
        <end position="259"/>
    </location>
</feature>
<proteinExistence type="predicted"/>
<evidence type="ECO:0000313" key="3">
    <source>
        <dbReference type="Proteomes" id="UP000294847"/>
    </source>
</evidence>
<accession>A0A4P7NSE3</accession>
<protein>
    <submittedName>
        <fullName evidence="2">Uncharacterized protein</fullName>
    </submittedName>
</protein>
<evidence type="ECO:0000256" key="1">
    <source>
        <dbReference type="SAM" id="MobiDB-lite"/>
    </source>
</evidence>
<evidence type="ECO:0000313" key="2">
    <source>
        <dbReference type="EMBL" id="QBZ65374.1"/>
    </source>
</evidence>
<dbReference type="EMBL" id="CP034210">
    <property type="protein sequence ID" value="QBZ65374.1"/>
    <property type="molecule type" value="Genomic_DNA"/>
</dbReference>
<dbReference type="Proteomes" id="UP000294847">
    <property type="component" value="Chromosome 7"/>
</dbReference>
<organism evidence="2 3">
    <name type="scientific">Pyricularia oryzae</name>
    <name type="common">Rice blast fungus</name>
    <name type="synonym">Magnaporthe oryzae</name>
    <dbReference type="NCBI Taxonomy" id="318829"/>
    <lineage>
        <taxon>Eukaryota</taxon>
        <taxon>Fungi</taxon>
        <taxon>Dikarya</taxon>
        <taxon>Ascomycota</taxon>
        <taxon>Pezizomycotina</taxon>
        <taxon>Sordariomycetes</taxon>
        <taxon>Sordariomycetidae</taxon>
        <taxon>Magnaporthales</taxon>
        <taxon>Pyriculariaceae</taxon>
        <taxon>Pyricularia</taxon>
    </lineage>
</organism>